<keyword evidence="2" id="KW-0472">Membrane</keyword>
<organism evidence="4 5">
    <name type="scientific">Gadus morhua</name>
    <name type="common">Atlantic cod</name>
    <dbReference type="NCBI Taxonomy" id="8049"/>
    <lineage>
        <taxon>Eukaryota</taxon>
        <taxon>Metazoa</taxon>
        <taxon>Chordata</taxon>
        <taxon>Craniata</taxon>
        <taxon>Vertebrata</taxon>
        <taxon>Euteleostomi</taxon>
        <taxon>Actinopterygii</taxon>
        <taxon>Neopterygii</taxon>
        <taxon>Teleostei</taxon>
        <taxon>Neoteleostei</taxon>
        <taxon>Acanthomorphata</taxon>
        <taxon>Zeiogadaria</taxon>
        <taxon>Gadariae</taxon>
        <taxon>Gadiformes</taxon>
        <taxon>Gadoidei</taxon>
        <taxon>Gadidae</taxon>
        <taxon>Gadus</taxon>
    </lineage>
</organism>
<keyword evidence="5" id="KW-1185">Reference proteome</keyword>
<dbReference type="SMART" id="SM00409">
    <property type="entry name" value="IG"/>
    <property type="match status" value="1"/>
</dbReference>
<proteinExistence type="predicted"/>
<feature type="transmembrane region" description="Helical" evidence="2">
    <location>
        <begin position="162"/>
        <end position="186"/>
    </location>
</feature>
<evidence type="ECO:0000259" key="3">
    <source>
        <dbReference type="PROSITE" id="PS50835"/>
    </source>
</evidence>
<evidence type="ECO:0000256" key="2">
    <source>
        <dbReference type="SAM" id="Phobius"/>
    </source>
</evidence>
<dbReference type="Pfam" id="PF13895">
    <property type="entry name" value="Ig_2"/>
    <property type="match status" value="1"/>
</dbReference>
<accession>A0A8C5D7P6</accession>
<dbReference type="InterPro" id="IPR003599">
    <property type="entry name" value="Ig_sub"/>
</dbReference>
<dbReference type="GeneTree" id="ENSGT01030000239568"/>
<name>A0A8C5D7P6_GADMO</name>
<dbReference type="Gene3D" id="2.60.40.10">
    <property type="entry name" value="Immunoglobulins"/>
    <property type="match status" value="1"/>
</dbReference>
<keyword evidence="2" id="KW-0812">Transmembrane</keyword>
<dbReference type="InterPro" id="IPR013783">
    <property type="entry name" value="Ig-like_fold"/>
</dbReference>
<dbReference type="Proteomes" id="UP000694546">
    <property type="component" value="Chromosome 3"/>
</dbReference>
<dbReference type="AlphaFoldDB" id="A0A8C5D7P6"/>
<dbReference type="SMART" id="SM00408">
    <property type="entry name" value="IGc2"/>
    <property type="match status" value="1"/>
</dbReference>
<evidence type="ECO:0000313" key="4">
    <source>
        <dbReference type="Ensembl" id="ENSGMOP00000068736.1"/>
    </source>
</evidence>
<keyword evidence="2" id="KW-1133">Transmembrane helix</keyword>
<evidence type="ECO:0000256" key="1">
    <source>
        <dbReference type="SAM" id="MobiDB-lite"/>
    </source>
</evidence>
<reference evidence="4" key="1">
    <citation type="submission" date="2025-08" db="UniProtKB">
        <authorList>
            <consortium name="Ensembl"/>
        </authorList>
    </citation>
    <scope>IDENTIFICATION</scope>
</reference>
<dbReference type="PANTHER" id="PTHR46013:SF4">
    <property type="entry name" value="B-CELL RECEPTOR CD22-RELATED"/>
    <property type="match status" value="1"/>
</dbReference>
<dbReference type="InterPro" id="IPR007110">
    <property type="entry name" value="Ig-like_dom"/>
</dbReference>
<dbReference type="PROSITE" id="PS50835">
    <property type="entry name" value="IG_LIKE"/>
    <property type="match status" value="1"/>
</dbReference>
<dbReference type="InterPro" id="IPR003598">
    <property type="entry name" value="Ig_sub2"/>
</dbReference>
<evidence type="ECO:0000313" key="5">
    <source>
        <dbReference type="Proteomes" id="UP000694546"/>
    </source>
</evidence>
<feature type="region of interest" description="Disordered" evidence="1">
    <location>
        <begin position="194"/>
        <end position="216"/>
    </location>
</feature>
<protein>
    <recommendedName>
        <fullName evidence="3">Ig-like domain-containing protein</fullName>
    </recommendedName>
</protein>
<dbReference type="SUPFAM" id="SSF48726">
    <property type="entry name" value="Immunoglobulin"/>
    <property type="match status" value="1"/>
</dbReference>
<dbReference type="InterPro" id="IPR036179">
    <property type="entry name" value="Ig-like_dom_sf"/>
</dbReference>
<dbReference type="PANTHER" id="PTHR46013">
    <property type="entry name" value="VASCULAR CELL ADHESION MOLECULE 1"/>
    <property type="match status" value="1"/>
</dbReference>
<dbReference type="Ensembl" id="ENSGMOT00000025480.1">
    <property type="protein sequence ID" value="ENSGMOP00000068736.1"/>
    <property type="gene ID" value="ENSGMOG00000030643.1"/>
</dbReference>
<reference evidence="4" key="2">
    <citation type="submission" date="2025-09" db="UniProtKB">
        <authorList>
            <consortium name="Ensembl"/>
        </authorList>
    </citation>
    <scope>IDENTIFICATION</scope>
</reference>
<sequence>RLTTGLPTHLVMSALREDQRFTSAATMNVLETRTSISQSRTKSGFLKEMLIQLHNSLTSRQGKEIHFRLSMNGLKLTVIYVMNDIYIFSDAPKTPSVIVSPSGEIVEGSSLTLSCSSDANPAADYTWFKHGDSVGQSGQNYTITNITSELGGNYYCQAHNAIGLAVLLASILLLVAILWMSISVLFTKRKKASSKASRMGTDTVDEVSRRKPFSNP</sequence>
<feature type="domain" description="Ig-like" evidence="3">
    <location>
        <begin position="95"/>
        <end position="172"/>
    </location>
</feature>